<keyword evidence="2" id="KW-0805">Transcription regulation</keyword>
<dbReference type="Proteomes" id="UP000053095">
    <property type="component" value="Unassembled WGS sequence"/>
</dbReference>
<keyword evidence="3" id="KW-0804">Transcription</keyword>
<evidence type="ECO:0000313" key="6">
    <source>
        <dbReference type="Proteomes" id="UP000053095"/>
    </source>
</evidence>
<evidence type="ECO:0000256" key="4">
    <source>
        <dbReference type="ARBA" id="ARBA00023242"/>
    </source>
</evidence>
<protein>
    <submittedName>
        <fullName evidence="5">Uncharacterized protein</fullName>
    </submittedName>
</protein>
<dbReference type="InterPro" id="IPR050613">
    <property type="entry name" value="Sec_Metabolite_Reg"/>
</dbReference>
<sequence length="460" mass="52413">MVTKSSDPFFKDYNVDRHLLMDQMLEVSKVCIGFCRECDALDDAFLCALLEHYNIIEFTKGEASYAAYRVGAEVNSALVAMGLHQEIKADHKVPFFLAELRKRLRSMIYGTEISIATFLGRPPRLSHRYMNLDPPLDLTDSQLFSEDPQELAVAIARLDDQGYNRDGEIRLMSWVRSSIGFVARREEILELSIGNYTPDEVRQKAVDIQRKTEEHWATLPHYLSSLKESLFGLDTDDIFHLHLRNILRQISQSNLLLLHRLLVRKAGAGPADLIRTARAILSDVMRAYKRFEMSAETSFIYFLAVHGVRSAVILAIELLKQEQLPVYPDVPLLPRSRTIQDLSIFADKLSDLDPLFGDKSICEKGQKVISLILDKILSPPRASERHYHQSSPMQTRRADTDTNTATDIFQHTTQSAQSTQVTESYALMGDFDYDIGAAISGPDHEFRQWLENMDNQDWGL</sequence>
<comment type="subcellular location">
    <subcellularLocation>
        <location evidence="1">Nucleus</location>
    </subcellularLocation>
</comment>
<accession>A0A698XM63</accession>
<dbReference type="CDD" id="cd12148">
    <property type="entry name" value="fungal_TF_MHR"/>
    <property type="match status" value="1"/>
</dbReference>
<dbReference type="AlphaFoldDB" id="A0A698XM63"/>
<evidence type="ECO:0000256" key="2">
    <source>
        <dbReference type="ARBA" id="ARBA00023015"/>
    </source>
</evidence>
<evidence type="ECO:0000313" key="5">
    <source>
        <dbReference type="EMBL" id="GAM33924.1"/>
    </source>
</evidence>
<keyword evidence="6" id="KW-1185">Reference proteome</keyword>
<proteinExistence type="predicted"/>
<evidence type="ECO:0000256" key="3">
    <source>
        <dbReference type="ARBA" id="ARBA00023163"/>
    </source>
</evidence>
<evidence type="ECO:0000256" key="1">
    <source>
        <dbReference type="ARBA" id="ARBA00004123"/>
    </source>
</evidence>
<gene>
    <name evidence="5" type="ORF">TCE0_013f01180</name>
</gene>
<name>A0A698XM63_TALPI</name>
<organism evidence="5 6">
    <name type="scientific">Talaromyces pinophilus</name>
    <name type="common">Penicillium pinophilum</name>
    <dbReference type="NCBI Taxonomy" id="128442"/>
    <lineage>
        <taxon>Eukaryota</taxon>
        <taxon>Fungi</taxon>
        <taxon>Dikarya</taxon>
        <taxon>Ascomycota</taxon>
        <taxon>Pezizomycotina</taxon>
        <taxon>Eurotiomycetes</taxon>
        <taxon>Eurotiomycetidae</taxon>
        <taxon>Eurotiales</taxon>
        <taxon>Trichocomaceae</taxon>
        <taxon>Talaromyces</taxon>
        <taxon>Talaromyces sect. Talaromyces</taxon>
    </lineage>
</organism>
<dbReference type="GO" id="GO:0005634">
    <property type="term" value="C:nucleus"/>
    <property type="evidence" value="ECO:0007669"/>
    <property type="project" value="UniProtKB-SubCell"/>
</dbReference>
<keyword evidence="4" id="KW-0539">Nucleus</keyword>
<reference evidence="6" key="1">
    <citation type="journal article" date="2015" name="Genome Announc.">
        <title>Draft genome sequence of Talaromyces cellulolyticus strain Y-94, a source of lignocellulosic biomass-degrading enzymes.</title>
        <authorList>
            <person name="Fujii T."/>
            <person name="Koike H."/>
            <person name="Sawayama S."/>
            <person name="Yano S."/>
            <person name="Inoue H."/>
        </authorList>
    </citation>
    <scope>NUCLEOTIDE SEQUENCE [LARGE SCALE GENOMIC DNA]</scope>
    <source>
        <strain evidence="6">Y-94</strain>
    </source>
</reference>
<dbReference type="EMBL" id="DF933809">
    <property type="protein sequence ID" value="GAM33924.1"/>
    <property type="molecule type" value="Genomic_DNA"/>
</dbReference>
<dbReference type="PANTHER" id="PTHR31001:SF40">
    <property type="entry name" value="ZN(II)2CYS6 TRANSCRIPTION FACTOR (EUROFUNG)"/>
    <property type="match status" value="1"/>
</dbReference>
<dbReference type="PANTHER" id="PTHR31001">
    <property type="entry name" value="UNCHARACTERIZED TRANSCRIPTIONAL REGULATORY PROTEIN"/>
    <property type="match status" value="1"/>
</dbReference>